<keyword evidence="1" id="KW-1133">Transmembrane helix</keyword>
<keyword evidence="1" id="KW-0472">Membrane</keyword>
<accession>A0A544TAF7</accession>
<evidence type="ECO:0000313" key="2">
    <source>
        <dbReference type="EMBL" id="TQR14451.1"/>
    </source>
</evidence>
<keyword evidence="1" id="KW-0812">Transmembrane</keyword>
<protein>
    <submittedName>
        <fullName evidence="2">Uncharacterized protein</fullName>
    </submittedName>
</protein>
<feature type="transmembrane region" description="Helical" evidence="1">
    <location>
        <begin position="12"/>
        <end position="31"/>
    </location>
</feature>
<organism evidence="2 3">
    <name type="scientific">Psychrobacillus lasiicapitis</name>
    <dbReference type="NCBI Taxonomy" id="1636719"/>
    <lineage>
        <taxon>Bacteria</taxon>
        <taxon>Bacillati</taxon>
        <taxon>Bacillota</taxon>
        <taxon>Bacilli</taxon>
        <taxon>Bacillales</taxon>
        <taxon>Bacillaceae</taxon>
        <taxon>Psychrobacillus</taxon>
    </lineage>
</organism>
<reference evidence="2 3" key="1">
    <citation type="submission" date="2019-05" db="EMBL/GenBank/DDBJ databases">
        <title>Psychrobacillus vulpis sp. nov., a new species isolated from feces of a red fox that inhabits in The Tablas de Daimiel Natural Park, Albacete, Spain.</title>
        <authorList>
            <person name="Rodriguez M."/>
            <person name="Reina J.C."/>
            <person name="Bejar V."/>
            <person name="Llamas I."/>
        </authorList>
    </citation>
    <scope>NUCLEOTIDE SEQUENCE [LARGE SCALE GENOMIC DNA]</scope>
    <source>
        <strain evidence="2 3">NEAU-3TGS17</strain>
    </source>
</reference>
<sequence length="214" mass="24633">MSESKLEKKILYTLVCVLLGILLALILRMNITLSEIKISSSLATFLGALAGAGISGGTAIYVMHRDISFRKDEKQKEAKDNFDKSLELIRMWTRSYLLTVGNINNFMNLNGGKAKQSLLQELEAIKKCKASLDNINDDYIPRDIYKHFLELKSYIELKYHQYSAYVSTIELTYGDDEVIVVKENESLKEFLIDNYKQDKESIRSRFFEISNYKI</sequence>
<keyword evidence="3" id="KW-1185">Reference proteome</keyword>
<dbReference type="OrthoDB" id="9867322at2"/>
<dbReference type="EMBL" id="VDGH01000004">
    <property type="protein sequence ID" value="TQR14451.1"/>
    <property type="molecule type" value="Genomic_DNA"/>
</dbReference>
<proteinExistence type="predicted"/>
<dbReference type="Proteomes" id="UP000317316">
    <property type="component" value="Unassembled WGS sequence"/>
</dbReference>
<name>A0A544TAF7_9BACI</name>
<dbReference type="AlphaFoldDB" id="A0A544TAF7"/>
<dbReference type="RefSeq" id="WP_142538434.1">
    <property type="nucleotide sequence ID" value="NZ_BMIE01000003.1"/>
</dbReference>
<comment type="caution">
    <text evidence="2">The sequence shown here is derived from an EMBL/GenBank/DDBJ whole genome shotgun (WGS) entry which is preliminary data.</text>
</comment>
<evidence type="ECO:0000256" key="1">
    <source>
        <dbReference type="SAM" id="Phobius"/>
    </source>
</evidence>
<gene>
    <name evidence="2" type="ORF">FG382_08325</name>
</gene>
<evidence type="ECO:0000313" key="3">
    <source>
        <dbReference type="Proteomes" id="UP000317316"/>
    </source>
</evidence>
<feature type="transmembrane region" description="Helical" evidence="1">
    <location>
        <begin position="43"/>
        <end position="63"/>
    </location>
</feature>